<feature type="compositionally biased region" description="Polar residues" evidence="1">
    <location>
        <begin position="37"/>
        <end position="52"/>
    </location>
</feature>
<keyword evidence="3" id="KW-1185">Reference proteome</keyword>
<dbReference type="EMBL" id="AVOT02070488">
    <property type="protein sequence ID" value="MBW0561085.1"/>
    <property type="molecule type" value="Genomic_DNA"/>
</dbReference>
<sequence length="252" mass="29048">MSPVYIRDLGFQRNQPEDRQGLSRTRRPERGHLGHSSGWQNNEGDNINQVQPGISLGRTWSKLPEDLSQRDRAQRTYDNNQRLESYQAVQTPGGKGTDDKGESSHYSSYRRSVNPDRAYLDSFRLPRVRPNQLSSGFTQFRHQQINDKQSPLFTIPGGFQEKKRIQGEKQDLFQPKAERVRPHDPEVVRFGERSAQEPEVVVNHSRISSPNNRNISPTQIEHNIVTPGINLNSDALWLQMSQYDEQTQKQFA</sequence>
<name>A0A9Q3JGB1_9BASI</name>
<reference evidence="2" key="1">
    <citation type="submission" date="2021-03" db="EMBL/GenBank/DDBJ databases">
        <title>Draft genome sequence of rust myrtle Austropuccinia psidii MF-1, a brazilian biotype.</title>
        <authorList>
            <person name="Quecine M.C."/>
            <person name="Pachon D.M.R."/>
            <person name="Bonatelli M.L."/>
            <person name="Correr F.H."/>
            <person name="Franceschini L.M."/>
            <person name="Leite T.F."/>
            <person name="Margarido G.R.A."/>
            <person name="Almeida C.A."/>
            <person name="Ferrarezi J.A."/>
            <person name="Labate C.A."/>
        </authorList>
    </citation>
    <scope>NUCLEOTIDE SEQUENCE</scope>
    <source>
        <strain evidence="2">MF-1</strain>
    </source>
</reference>
<feature type="compositionally biased region" description="Polar residues" evidence="1">
    <location>
        <begin position="76"/>
        <end position="90"/>
    </location>
</feature>
<evidence type="ECO:0000256" key="1">
    <source>
        <dbReference type="SAM" id="MobiDB-lite"/>
    </source>
</evidence>
<dbReference type="Proteomes" id="UP000765509">
    <property type="component" value="Unassembled WGS sequence"/>
</dbReference>
<feature type="compositionally biased region" description="Basic and acidic residues" evidence="1">
    <location>
        <begin position="15"/>
        <end position="32"/>
    </location>
</feature>
<comment type="caution">
    <text evidence="2">The sequence shown here is derived from an EMBL/GenBank/DDBJ whole genome shotgun (WGS) entry which is preliminary data.</text>
</comment>
<gene>
    <name evidence="2" type="ORF">O181_100800</name>
</gene>
<protein>
    <submittedName>
        <fullName evidence="2">Uncharacterized protein</fullName>
    </submittedName>
</protein>
<dbReference type="AlphaFoldDB" id="A0A9Q3JGB1"/>
<accession>A0A9Q3JGB1</accession>
<evidence type="ECO:0000313" key="2">
    <source>
        <dbReference type="EMBL" id="MBW0561085.1"/>
    </source>
</evidence>
<evidence type="ECO:0000313" key="3">
    <source>
        <dbReference type="Proteomes" id="UP000765509"/>
    </source>
</evidence>
<organism evidence="2 3">
    <name type="scientific">Austropuccinia psidii MF-1</name>
    <dbReference type="NCBI Taxonomy" id="1389203"/>
    <lineage>
        <taxon>Eukaryota</taxon>
        <taxon>Fungi</taxon>
        <taxon>Dikarya</taxon>
        <taxon>Basidiomycota</taxon>
        <taxon>Pucciniomycotina</taxon>
        <taxon>Pucciniomycetes</taxon>
        <taxon>Pucciniales</taxon>
        <taxon>Sphaerophragmiaceae</taxon>
        <taxon>Austropuccinia</taxon>
    </lineage>
</organism>
<proteinExistence type="predicted"/>
<feature type="compositionally biased region" description="Basic and acidic residues" evidence="1">
    <location>
        <begin position="64"/>
        <end position="75"/>
    </location>
</feature>
<feature type="region of interest" description="Disordered" evidence="1">
    <location>
        <begin position="64"/>
        <end position="109"/>
    </location>
</feature>
<feature type="region of interest" description="Disordered" evidence="1">
    <location>
        <begin position="1"/>
        <end position="52"/>
    </location>
</feature>